<dbReference type="InterPro" id="IPR036551">
    <property type="entry name" value="Flavin_trans-like"/>
</dbReference>
<dbReference type="GO" id="GO:0015937">
    <property type="term" value="P:coenzyme A biosynthetic process"/>
    <property type="evidence" value="ECO:0007669"/>
    <property type="project" value="UniProtKB-UniRule"/>
</dbReference>
<keyword evidence="3" id="KW-0479">Metal-binding</keyword>
<evidence type="ECO:0000256" key="1">
    <source>
        <dbReference type="ARBA" id="ARBA00022793"/>
    </source>
</evidence>
<dbReference type="GO" id="GO:0015941">
    <property type="term" value="P:pantothenate catabolic process"/>
    <property type="evidence" value="ECO:0007669"/>
    <property type="project" value="InterPro"/>
</dbReference>
<dbReference type="GO" id="GO:0004632">
    <property type="term" value="F:phosphopantothenate--cysteine ligase activity"/>
    <property type="evidence" value="ECO:0007669"/>
    <property type="project" value="UniProtKB-UniRule"/>
</dbReference>
<evidence type="ECO:0000256" key="3">
    <source>
        <dbReference type="HAMAP-Rule" id="MF_02225"/>
    </source>
</evidence>
<keyword evidence="8" id="KW-1185">Reference proteome</keyword>
<comment type="cofactor">
    <cofactor evidence="3">
        <name>FMN</name>
        <dbReference type="ChEBI" id="CHEBI:58210"/>
    </cofactor>
    <text evidence="3">Binds 1 FMN per subunit.</text>
</comment>
<feature type="region of interest" description="Phosphopantothenoylcysteine decarboxylase" evidence="3">
    <location>
        <begin position="1"/>
        <end position="186"/>
    </location>
</feature>
<dbReference type="PANTHER" id="PTHR14359">
    <property type="entry name" value="HOMO-OLIGOMERIC FLAVIN CONTAINING CYS DECARBOXYLASE FAMILY"/>
    <property type="match status" value="1"/>
</dbReference>
<evidence type="ECO:0000259" key="6">
    <source>
        <dbReference type="Pfam" id="PF04127"/>
    </source>
</evidence>
<dbReference type="InterPro" id="IPR003382">
    <property type="entry name" value="Flavoprotein"/>
</dbReference>
<keyword evidence="3 4" id="KW-0285">Flavoprotein</keyword>
<comment type="catalytic activity">
    <reaction evidence="3 4">
        <text>(R)-4'-phosphopantothenate + L-cysteine + CTP = N-[(R)-4-phosphopantothenoyl]-L-cysteine + CMP + diphosphate + H(+)</text>
        <dbReference type="Rhea" id="RHEA:19397"/>
        <dbReference type="ChEBI" id="CHEBI:10986"/>
        <dbReference type="ChEBI" id="CHEBI:15378"/>
        <dbReference type="ChEBI" id="CHEBI:33019"/>
        <dbReference type="ChEBI" id="CHEBI:35235"/>
        <dbReference type="ChEBI" id="CHEBI:37563"/>
        <dbReference type="ChEBI" id="CHEBI:59458"/>
        <dbReference type="ChEBI" id="CHEBI:60377"/>
        <dbReference type="EC" id="6.3.2.5"/>
    </reaction>
</comment>
<dbReference type="GO" id="GO:0071513">
    <property type="term" value="C:phosphopantothenoylcysteine decarboxylase complex"/>
    <property type="evidence" value="ECO:0007669"/>
    <property type="project" value="TreeGrafter"/>
</dbReference>
<evidence type="ECO:0000313" key="7">
    <source>
        <dbReference type="EMBL" id="MBO1263742.1"/>
    </source>
</evidence>
<keyword evidence="3" id="KW-0511">Multifunctional enzyme</keyword>
<comment type="catalytic activity">
    <reaction evidence="3 4">
        <text>N-[(R)-4-phosphopantothenoyl]-L-cysteine + H(+) = (R)-4'-phosphopantetheine + CO2</text>
        <dbReference type="Rhea" id="RHEA:16793"/>
        <dbReference type="ChEBI" id="CHEBI:15378"/>
        <dbReference type="ChEBI" id="CHEBI:16526"/>
        <dbReference type="ChEBI" id="CHEBI:59458"/>
        <dbReference type="ChEBI" id="CHEBI:61723"/>
        <dbReference type="EC" id="4.1.1.36"/>
    </reaction>
</comment>
<keyword evidence="2 3" id="KW-0456">Lyase</keyword>
<protein>
    <recommendedName>
        <fullName evidence="3">Coenzyme A biosynthesis bifunctional protein CoaBC</fullName>
    </recommendedName>
    <alternativeName>
        <fullName evidence="3">DNA/pantothenate metabolism flavoprotein</fullName>
    </alternativeName>
    <alternativeName>
        <fullName evidence="3">Phosphopantothenoylcysteine synthetase/decarboxylase</fullName>
        <shortName evidence="3">PPCS-PPCDC</shortName>
    </alternativeName>
    <domain>
        <recommendedName>
            <fullName evidence="3">Phosphopantothenoylcysteine decarboxylase</fullName>
            <shortName evidence="3">PPC decarboxylase</shortName>
            <shortName evidence="3">PPC-DC</shortName>
            <ecNumber evidence="3">4.1.1.36</ecNumber>
        </recommendedName>
        <alternativeName>
            <fullName evidence="3">CoaC</fullName>
        </alternativeName>
    </domain>
    <domain>
        <recommendedName>
            <fullName evidence="3">Phosphopantothenate--cysteine ligase</fullName>
            <ecNumber evidence="3">6.3.2.5</ecNumber>
        </recommendedName>
        <alternativeName>
            <fullName evidence="3">CoaB</fullName>
        </alternativeName>
        <alternativeName>
            <fullName evidence="3">Phosphopantothenoylcysteine synthetase</fullName>
            <shortName evidence="3">PPC synthetase</shortName>
            <shortName evidence="3">PPC-S</shortName>
        </alternativeName>
    </domain>
</protein>
<dbReference type="Gene3D" id="3.40.50.1950">
    <property type="entry name" value="Flavin prenyltransferase-like"/>
    <property type="match status" value="1"/>
</dbReference>
<dbReference type="HAMAP" id="MF_02225">
    <property type="entry name" value="CoaBC"/>
    <property type="match status" value="1"/>
</dbReference>
<comment type="caution">
    <text evidence="7">The sequence shown here is derived from an EMBL/GenBank/DDBJ whole genome shotgun (WGS) entry which is preliminary data.</text>
</comment>
<dbReference type="GO" id="GO:0004633">
    <property type="term" value="F:phosphopantothenoylcysteine decarboxylase activity"/>
    <property type="evidence" value="ECO:0007669"/>
    <property type="project" value="UniProtKB-UniRule"/>
</dbReference>
<gene>
    <name evidence="3 7" type="primary">coaBC</name>
    <name evidence="7" type="ORF">J3A84_01625</name>
</gene>
<sequence>MKSVVLGVTGGIAAYKALELVSRLKKQNIDVDVAMTKSAQEFVTPLSFQSLSQNPVITDMFDEPKAFEIAHISLAQKADVFAVVPATANMIGKIANGIADDWISTSIMATQAKVLIAPAMNTQMYASPMVQENIDKLKKLGFTFVKPGAGRLACGDVGEGKLALVDDIFEEIMKLLYPKKDYDGKKVIVTAGGTEAPVDPVRVLTNRSSGKMGIALAEALRDRGAEVILITGHITCSVPQGVKQIQALTNEAMDRAVNEHFDSADLVFMAAAVSDFKVKEVAKDKIKKEESSLILELVKDKDILKGLGAKKKNQILIGFAAESQDLEKYAADKLTRKNLDFIAANDISEGKVFGQDHNRVILIGKSGLKKDLGELSKEDTAHGILDAIMDSVTE</sequence>
<feature type="binding site" evidence="3">
    <location>
        <position position="337"/>
    </location>
    <ligand>
        <name>CTP</name>
        <dbReference type="ChEBI" id="CHEBI:37563"/>
    </ligand>
</feature>
<comment type="function">
    <text evidence="3">Catalyzes two sequential steps in the biosynthesis of coenzyme A. In the first step cysteine is conjugated to 4'-phosphopantothenate to form 4-phosphopantothenoylcysteine. In the second step the latter compound is decarboxylated to form 4'-phosphopantotheine.</text>
</comment>
<dbReference type="EC" id="4.1.1.36" evidence="3"/>
<dbReference type="InterPro" id="IPR005252">
    <property type="entry name" value="CoaBC"/>
</dbReference>
<dbReference type="SUPFAM" id="SSF52507">
    <property type="entry name" value="Homo-oligomeric flavin-containing Cys decarboxylases, HFCD"/>
    <property type="match status" value="1"/>
</dbReference>
<evidence type="ECO:0000259" key="5">
    <source>
        <dbReference type="Pfam" id="PF02441"/>
    </source>
</evidence>
<keyword evidence="3 4" id="KW-0288">FMN</keyword>
<dbReference type="PANTHER" id="PTHR14359:SF6">
    <property type="entry name" value="PHOSPHOPANTOTHENOYLCYSTEINE DECARBOXYLASE"/>
    <property type="match status" value="1"/>
</dbReference>
<proteinExistence type="inferred from homology"/>
<dbReference type="AlphaFoldDB" id="A0A939KET3"/>
<feature type="binding site" evidence="3">
    <location>
        <position position="285"/>
    </location>
    <ligand>
        <name>CTP</name>
        <dbReference type="ChEBI" id="CHEBI:37563"/>
    </ligand>
</feature>
<evidence type="ECO:0000256" key="2">
    <source>
        <dbReference type="ARBA" id="ARBA00023239"/>
    </source>
</evidence>
<dbReference type="GO" id="GO:0010181">
    <property type="term" value="F:FMN binding"/>
    <property type="evidence" value="ECO:0007669"/>
    <property type="project" value="UniProtKB-UniRule"/>
</dbReference>
<comment type="caution">
    <text evidence="3">Lacks conserved residue(s) required for the propagation of feature annotation.</text>
</comment>
<feature type="binding site" evidence="3">
    <location>
        <position position="333"/>
    </location>
    <ligand>
        <name>CTP</name>
        <dbReference type="ChEBI" id="CHEBI:37563"/>
    </ligand>
</feature>
<dbReference type="Gene3D" id="3.40.50.10300">
    <property type="entry name" value="CoaB-like"/>
    <property type="match status" value="1"/>
</dbReference>
<dbReference type="EC" id="6.3.2.5" evidence="3"/>
<comment type="pathway">
    <text evidence="3 4">Cofactor biosynthesis; coenzyme A biosynthesis; CoA from (R)-pantothenate: step 3/5.</text>
</comment>
<feature type="domain" description="DNA/pantothenate metabolism flavoprotein C-terminal" evidence="6">
    <location>
        <begin position="183"/>
        <end position="390"/>
    </location>
</feature>
<feature type="binding site" evidence="3">
    <location>
        <position position="275"/>
    </location>
    <ligand>
        <name>CTP</name>
        <dbReference type="ChEBI" id="CHEBI:37563"/>
    </ligand>
</feature>
<reference evidence="7" key="1">
    <citation type="submission" date="2021-03" db="EMBL/GenBank/DDBJ databases">
        <title>Proteiniclasticum marinus sp. nov., isolated from tidal flat sediment.</title>
        <authorList>
            <person name="Namirimu T."/>
            <person name="Yang J.-A."/>
            <person name="Yang S.-H."/>
            <person name="Kim Y.-J."/>
            <person name="Kwon K.K."/>
        </authorList>
    </citation>
    <scope>NUCLEOTIDE SEQUENCE</scope>
    <source>
        <strain evidence="7">SCR006</strain>
    </source>
</reference>
<feature type="active site" description="Proton donor" evidence="3">
    <location>
        <position position="154"/>
    </location>
</feature>
<dbReference type="SUPFAM" id="SSF102645">
    <property type="entry name" value="CoaB-like"/>
    <property type="match status" value="1"/>
</dbReference>
<feature type="domain" description="Flavoprotein" evidence="5">
    <location>
        <begin position="2"/>
        <end position="173"/>
    </location>
</feature>
<comment type="similarity">
    <text evidence="3 4">In the N-terminal section; belongs to the HFCD (homo-oligomeric flavin containing Cys decarboxylase) superfamily.</text>
</comment>
<feature type="binding site" evidence="3">
    <location>
        <position position="319"/>
    </location>
    <ligand>
        <name>CTP</name>
        <dbReference type="ChEBI" id="CHEBI:37563"/>
    </ligand>
</feature>
<dbReference type="Proteomes" id="UP000664218">
    <property type="component" value="Unassembled WGS sequence"/>
</dbReference>
<dbReference type="InterPro" id="IPR035929">
    <property type="entry name" value="CoaB-like_sf"/>
</dbReference>
<name>A0A939KET3_9CLOT</name>
<dbReference type="Pfam" id="PF02441">
    <property type="entry name" value="Flavoprotein"/>
    <property type="match status" value="1"/>
</dbReference>
<comment type="pathway">
    <text evidence="3 4">Cofactor biosynthesis; coenzyme A biosynthesis; CoA from (R)-pantothenate: step 2/5.</text>
</comment>
<dbReference type="InterPro" id="IPR007085">
    <property type="entry name" value="DNA/pantothenate-metab_flavo_C"/>
</dbReference>
<comment type="function">
    <text evidence="4">Catalyzes two steps in the biosynthesis of coenzyme A. In the first step cysteine is conjugated to 4'-phosphopantothenate to form 4-phosphopantothenoylcysteine, in the latter compound is decarboxylated to form 4'-phosphopantotheine.</text>
</comment>
<organism evidence="7 8">
    <name type="scientific">Proteiniclasticum aestuarii</name>
    <dbReference type="NCBI Taxonomy" id="2817862"/>
    <lineage>
        <taxon>Bacteria</taxon>
        <taxon>Bacillati</taxon>
        <taxon>Bacillota</taxon>
        <taxon>Clostridia</taxon>
        <taxon>Eubacteriales</taxon>
        <taxon>Clostridiaceae</taxon>
        <taxon>Proteiniclasticum</taxon>
    </lineage>
</organism>
<dbReference type="Pfam" id="PF04127">
    <property type="entry name" value="DFP"/>
    <property type="match status" value="1"/>
</dbReference>
<feature type="region of interest" description="Phosphopantothenate--cysteine ligase" evidence="3">
    <location>
        <begin position="187"/>
        <end position="394"/>
    </location>
</feature>
<accession>A0A939KET3</accession>
<evidence type="ECO:0000256" key="4">
    <source>
        <dbReference type="RuleBase" id="RU364078"/>
    </source>
</evidence>
<dbReference type="EMBL" id="JAFNJU010000001">
    <property type="protein sequence ID" value="MBO1263742.1"/>
    <property type="molecule type" value="Genomic_DNA"/>
</dbReference>
<dbReference type="RefSeq" id="WP_207598248.1">
    <property type="nucleotide sequence ID" value="NZ_JAFNJU010000001.1"/>
</dbReference>
<evidence type="ECO:0000313" key="8">
    <source>
        <dbReference type="Proteomes" id="UP000664218"/>
    </source>
</evidence>
<dbReference type="GO" id="GO:0046872">
    <property type="term" value="F:metal ion binding"/>
    <property type="evidence" value="ECO:0007669"/>
    <property type="project" value="UniProtKB-KW"/>
</dbReference>
<keyword evidence="3" id="KW-0460">Magnesium</keyword>
<keyword evidence="1 3" id="KW-0210">Decarboxylase</keyword>
<keyword evidence="3 4" id="KW-0436">Ligase</keyword>
<comment type="cofactor">
    <cofactor evidence="3">
        <name>Mg(2+)</name>
        <dbReference type="ChEBI" id="CHEBI:18420"/>
    </cofactor>
</comment>
<comment type="similarity">
    <text evidence="3 4">In the C-terminal section; belongs to the PPC synthetase family.</text>
</comment>
<dbReference type="NCBIfam" id="TIGR00521">
    <property type="entry name" value="coaBC_dfp"/>
    <property type="match status" value="1"/>
</dbReference>